<dbReference type="PANTHER" id="PTHR43280">
    <property type="entry name" value="ARAC-FAMILY TRANSCRIPTIONAL REGULATOR"/>
    <property type="match status" value="1"/>
</dbReference>
<dbReference type="InterPro" id="IPR011051">
    <property type="entry name" value="RmlC_Cupin_sf"/>
</dbReference>
<dbReference type="GO" id="GO:0003700">
    <property type="term" value="F:DNA-binding transcription factor activity"/>
    <property type="evidence" value="ECO:0007669"/>
    <property type="project" value="InterPro"/>
</dbReference>
<dbReference type="OrthoDB" id="9799345at2"/>
<sequence length="291" mass="32888">MMSGKEQGSLEIIVSECDEAIRWSEHGYPSMLARWHHHPEIEIHLIREGSGFMMAGDAMVPFHEGQVFMLGPNLPHNWISNLDAGQALAERDVLCQVHPNRLNALIRVFPEASRLYGLLRRSERAIALDGQSAAKAARLLEKMGRCVGFDKLIVLLNLLQVFADAPTDEWSCVVTPGYDCNVASNSERRINTVLSYIEEHLSEDVSLQTVAREISMSGPAFSRFFKQSAGVSFSDMVRRLRVAKACRLLDSTNYGISRIQAECGYVNTANFNRRFRQETGMTPSEYRRRHR</sequence>
<dbReference type="GO" id="GO:0043565">
    <property type="term" value="F:sequence-specific DNA binding"/>
    <property type="evidence" value="ECO:0007669"/>
    <property type="project" value="InterPro"/>
</dbReference>
<dbReference type="Pfam" id="PF12833">
    <property type="entry name" value="HTH_18"/>
    <property type="match status" value="1"/>
</dbReference>
<dbReference type="EMBL" id="PEBJ01000001">
    <property type="protein sequence ID" value="PJM77858.1"/>
    <property type="molecule type" value="Genomic_DNA"/>
</dbReference>
<dbReference type="SMART" id="SM00342">
    <property type="entry name" value="HTH_ARAC"/>
    <property type="match status" value="1"/>
</dbReference>
<name>A0A2M9HM05_9BIFI</name>
<evidence type="ECO:0000313" key="6">
    <source>
        <dbReference type="Proteomes" id="UP000229239"/>
    </source>
</evidence>
<keyword evidence="3" id="KW-0804">Transcription</keyword>
<dbReference type="CDD" id="cd06976">
    <property type="entry name" value="cupin_MtlR-like_N"/>
    <property type="match status" value="1"/>
</dbReference>
<organism evidence="5 6">
    <name type="scientific">Bifidobacterium felsineum</name>
    <dbReference type="NCBI Taxonomy" id="2045440"/>
    <lineage>
        <taxon>Bacteria</taxon>
        <taxon>Bacillati</taxon>
        <taxon>Actinomycetota</taxon>
        <taxon>Actinomycetes</taxon>
        <taxon>Bifidobacteriales</taxon>
        <taxon>Bifidobacteriaceae</taxon>
        <taxon>Bifidobacterium</taxon>
    </lineage>
</organism>
<dbReference type="InterPro" id="IPR020449">
    <property type="entry name" value="Tscrpt_reg_AraC-type_HTH"/>
</dbReference>
<dbReference type="Pfam" id="PF02311">
    <property type="entry name" value="AraC_binding"/>
    <property type="match status" value="1"/>
</dbReference>
<dbReference type="InterPro" id="IPR014710">
    <property type="entry name" value="RmlC-like_jellyroll"/>
</dbReference>
<reference evidence="6" key="1">
    <citation type="submission" date="2017-10" db="EMBL/GenBank/DDBJ databases">
        <title>Draft genome sequences of strains TRE 1, TRE 9, TRE H and TRI 7, isolated from tamarins, belonging to four potential novel Bifidobacterium species.</title>
        <authorList>
            <person name="Mattarelli P."/>
            <person name="Modesto M."/>
            <person name="Puglisi E."/>
            <person name="Morelli L."/>
            <person name="Bonetti A."/>
            <person name="Spezio C."/>
            <person name="Sandri C."/>
        </authorList>
    </citation>
    <scope>NUCLEOTIDE SEQUENCE [LARGE SCALE GENOMIC DNA]</scope>
    <source>
        <strain evidence="6">TREH</strain>
    </source>
</reference>
<keyword evidence="1" id="KW-0805">Transcription regulation</keyword>
<dbReference type="SUPFAM" id="SSF46689">
    <property type="entry name" value="Homeodomain-like"/>
    <property type="match status" value="2"/>
</dbReference>
<evidence type="ECO:0000256" key="2">
    <source>
        <dbReference type="ARBA" id="ARBA00023125"/>
    </source>
</evidence>
<evidence type="ECO:0000313" key="5">
    <source>
        <dbReference type="EMBL" id="PJM77858.1"/>
    </source>
</evidence>
<dbReference type="Gene3D" id="2.60.120.10">
    <property type="entry name" value="Jelly Rolls"/>
    <property type="match status" value="1"/>
</dbReference>
<proteinExistence type="predicted"/>
<protein>
    <submittedName>
        <fullName evidence="5">AraC family transcriptional regulator</fullName>
    </submittedName>
</protein>
<dbReference type="InterPro" id="IPR003313">
    <property type="entry name" value="AraC-bd"/>
</dbReference>
<accession>A0A2M9HM05</accession>
<dbReference type="Proteomes" id="UP000229239">
    <property type="component" value="Unassembled WGS sequence"/>
</dbReference>
<evidence type="ECO:0000256" key="1">
    <source>
        <dbReference type="ARBA" id="ARBA00023015"/>
    </source>
</evidence>
<keyword evidence="6" id="KW-1185">Reference proteome</keyword>
<feature type="domain" description="HTH araC/xylS-type" evidence="4">
    <location>
        <begin position="191"/>
        <end position="289"/>
    </location>
</feature>
<dbReference type="PRINTS" id="PR00032">
    <property type="entry name" value="HTHARAC"/>
</dbReference>
<dbReference type="InterPro" id="IPR009057">
    <property type="entry name" value="Homeodomain-like_sf"/>
</dbReference>
<dbReference type="RefSeq" id="WP_100493455.1">
    <property type="nucleotide sequence ID" value="NZ_PEBJ01000001.1"/>
</dbReference>
<evidence type="ECO:0000256" key="3">
    <source>
        <dbReference type="ARBA" id="ARBA00023163"/>
    </source>
</evidence>
<gene>
    <name evidence="5" type="ORF">CSQ86_02075</name>
</gene>
<comment type="caution">
    <text evidence="5">The sequence shown here is derived from an EMBL/GenBank/DDBJ whole genome shotgun (WGS) entry which is preliminary data.</text>
</comment>
<dbReference type="InterPro" id="IPR018060">
    <property type="entry name" value="HTH_AraC"/>
</dbReference>
<dbReference type="PROSITE" id="PS01124">
    <property type="entry name" value="HTH_ARAC_FAMILY_2"/>
    <property type="match status" value="1"/>
</dbReference>
<keyword evidence="2" id="KW-0238">DNA-binding</keyword>
<evidence type="ECO:0000259" key="4">
    <source>
        <dbReference type="PROSITE" id="PS01124"/>
    </source>
</evidence>
<dbReference type="PANTHER" id="PTHR43280:SF27">
    <property type="entry name" value="TRANSCRIPTIONAL REGULATOR MTLR"/>
    <property type="match status" value="1"/>
</dbReference>
<dbReference type="SUPFAM" id="SSF51182">
    <property type="entry name" value="RmlC-like cupins"/>
    <property type="match status" value="1"/>
</dbReference>
<dbReference type="AlphaFoldDB" id="A0A2M9HM05"/>
<dbReference type="Gene3D" id="1.10.10.60">
    <property type="entry name" value="Homeodomain-like"/>
    <property type="match status" value="2"/>
</dbReference>